<keyword evidence="2" id="KW-1185">Reference proteome</keyword>
<organism evidence="1 2">
    <name type="scientific">Zarea fungicola</name>
    <dbReference type="NCBI Taxonomy" id="93591"/>
    <lineage>
        <taxon>Eukaryota</taxon>
        <taxon>Fungi</taxon>
        <taxon>Dikarya</taxon>
        <taxon>Ascomycota</taxon>
        <taxon>Pezizomycotina</taxon>
        <taxon>Sordariomycetes</taxon>
        <taxon>Hypocreomycetidae</taxon>
        <taxon>Hypocreales</taxon>
        <taxon>Cordycipitaceae</taxon>
        <taxon>Zarea</taxon>
    </lineage>
</organism>
<accession>A0ACC1N9W5</accession>
<reference evidence="1" key="1">
    <citation type="submission" date="2022-08" db="EMBL/GenBank/DDBJ databases">
        <title>Genome Sequence of Lecanicillium fungicola.</title>
        <authorList>
            <person name="Buettner E."/>
        </authorList>
    </citation>
    <scope>NUCLEOTIDE SEQUENCE</scope>
    <source>
        <strain evidence="1">Babe33</strain>
    </source>
</reference>
<evidence type="ECO:0000313" key="2">
    <source>
        <dbReference type="Proteomes" id="UP001143910"/>
    </source>
</evidence>
<evidence type="ECO:0000313" key="1">
    <source>
        <dbReference type="EMBL" id="KAJ2976085.1"/>
    </source>
</evidence>
<sequence>MSGENDALFDIFDWTQFDADIQNEMEFSSHNEHGHEPEPSFSLAFGSSSTSLDPSYATDSQAQPTCSASGVFNASALESTALWAPADEPTGAEVEASAWNLAPAAGLFNEHAYGFQNIDSTFMPIENPAHHFAMPYLAEELSASHFEMPVSTVAGTPLEFARPPYHELQSEKGVSKLSEFIAPIIPQIEKAKKGATCVECSVYHKTARPH</sequence>
<gene>
    <name evidence="1" type="ORF">NQ176_g5152</name>
</gene>
<comment type="caution">
    <text evidence="1">The sequence shown here is derived from an EMBL/GenBank/DDBJ whole genome shotgun (WGS) entry which is preliminary data.</text>
</comment>
<protein>
    <submittedName>
        <fullName evidence="1">Uncharacterized protein</fullName>
    </submittedName>
</protein>
<name>A0ACC1N9W5_9HYPO</name>
<proteinExistence type="predicted"/>
<dbReference type="Proteomes" id="UP001143910">
    <property type="component" value="Unassembled WGS sequence"/>
</dbReference>
<dbReference type="EMBL" id="JANJQO010000623">
    <property type="protein sequence ID" value="KAJ2976085.1"/>
    <property type="molecule type" value="Genomic_DNA"/>
</dbReference>